<evidence type="ECO:0000313" key="1">
    <source>
        <dbReference type="EMBL" id="GBN09092.1"/>
    </source>
</evidence>
<comment type="caution">
    <text evidence="1">The sequence shown here is derived from an EMBL/GenBank/DDBJ whole genome shotgun (WGS) entry which is preliminary data.</text>
</comment>
<dbReference type="Proteomes" id="UP000499080">
    <property type="component" value="Unassembled WGS sequence"/>
</dbReference>
<sequence>MLLFLVRLYERLRRAILTSGVVVIHDNTRLHSAVVTQQLLEKFKRTCLITDAAYSPDLAMSDFDLFLELENWLGDQSFQENEEIPSNVKAYLISPAATFFEERIGNLVHLYDKCLNLHGDYVEK</sequence>
<dbReference type="GO" id="GO:0003676">
    <property type="term" value="F:nucleic acid binding"/>
    <property type="evidence" value="ECO:0007669"/>
    <property type="project" value="InterPro"/>
</dbReference>
<keyword evidence="2" id="KW-1185">Reference proteome</keyword>
<evidence type="ECO:0008006" key="3">
    <source>
        <dbReference type="Google" id="ProtNLM"/>
    </source>
</evidence>
<dbReference type="Gene3D" id="3.30.420.10">
    <property type="entry name" value="Ribonuclease H-like superfamily/Ribonuclease H"/>
    <property type="match status" value="1"/>
</dbReference>
<protein>
    <recommendedName>
        <fullName evidence="3">Histone-lysine N-methyltransferase SETMAR</fullName>
    </recommendedName>
</protein>
<dbReference type="OrthoDB" id="10017160at2759"/>
<reference evidence="1 2" key="1">
    <citation type="journal article" date="2019" name="Sci. Rep.">
        <title>Orb-weaving spider Araneus ventricosus genome elucidates the spidroin gene catalogue.</title>
        <authorList>
            <person name="Kono N."/>
            <person name="Nakamura H."/>
            <person name="Ohtoshi R."/>
            <person name="Moran D.A.P."/>
            <person name="Shinohara A."/>
            <person name="Yoshida Y."/>
            <person name="Fujiwara M."/>
            <person name="Mori M."/>
            <person name="Tomita M."/>
            <person name="Arakawa K."/>
        </authorList>
    </citation>
    <scope>NUCLEOTIDE SEQUENCE [LARGE SCALE GENOMIC DNA]</scope>
</reference>
<dbReference type="PANTHER" id="PTHR46060">
    <property type="entry name" value="MARINER MOS1 TRANSPOSASE-LIKE PROTEIN"/>
    <property type="match status" value="1"/>
</dbReference>
<gene>
    <name evidence="1" type="ORF">AVEN_32562_1</name>
</gene>
<name>A0A4Y2L3J0_ARAVE</name>
<dbReference type="EMBL" id="BGPR01005318">
    <property type="protein sequence ID" value="GBN09092.1"/>
    <property type="molecule type" value="Genomic_DNA"/>
</dbReference>
<dbReference type="PANTHER" id="PTHR46060:SF3">
    <property type="entry name" value="PROTEIN GVQW3"/>
    <property type="match status" value="1"/>
</dbReference>
<proteinExistence type="predicted"/>
<dbReference type="AlphaFoldDB" id="A0A4Y2L3J0"/>
<dbReference type="InterPro" id="IPR036397">
    <property type="entry name" value="RNaseH_sf"/>
</dbReference>
<accession>A0A4Y2L3J0</accession>
<evidence type="ECO:0000313" key="2">
    <source>
        <dbReference type="Proteomes" id="UP000499080"/>
    </source>
</evidence>
<dbReference type="InterPro" id="IPR052709">
    <property type="entry name" value="Transposase-MT_Hybrid"/>
</dbReference>
<organism evidence="1 2">
    <name type="scientific">Araneus ventricosus</name>
    <name type="common">Orbweaver spider</name>
    <name type="synonym">Epeira ventricosa</name>
    <dbReference type="NCBI Taxonomy" id="182803"/>
    <lineage>
        <taxon>Eukaryota</taxon>
        <taxon>Metazoa</taxon>
        <taxon>Ecdysozoa</taxon>
        <taxon>Arthropoda</taxon>
        <taxon>Chelicerata</taxon>
        <taxon>Arachnida</taxon>
        <taxon>Araneae</taxon>
        <taxon>Araneomorphae</taxon>
        <taxon>Entelegynae</taxon>
        <taxon>Araneoidea</taxon>
        <taxon>Araneidae</taxon>
        <taxon>Araneus</taxon>
    </lineage>
</organism>